<keyword evidence="2" id="KW-1185">Reference proteome</keyword>
<dbReference type="Proteomes" id="UP001589670">
    <property type="component" value="Unassembled WGS sequence"/>
</dbReference>
<comment type="caution">
    <text evidence="1">The sequence shown here is derived from an EMBL/GenBank/DDBJ whole genome shotgun (WGS) entry which is preliminary data.</text>
</comment>
<organism evidence="1 2">
    <name type="scientific">Roseovarius ramblicola</name>
    <dbReference type="NCBI Taxonomy" id="2022336"/>
    <lineage>
        <taxon>Bacteria</taxon>
        <taxon>Pseudomonadati</taxon>
        <taxon>Pseudomonadota</taxon>
        <taxon>Alphaproteobacteria</taxon>
        <taxon>Rhodobacterales</taxon>
        <taxon>Roseobacteraceae</taxon>
        <taxon>Roseovarius</taxon>
    </lineage>
</organism>
<proteinExistence type="predicted"/>
<reference evidence="1 2" key="1">
    <citation type="submission" date="2024-09" db="EMBL/GenBank/DDBJ databases">
        <authorList>
            <person name="Sun Q."/>
            <person name="Mori K."/>
        </authorList>
    </citation>
    <scope>NUCLEOTIDE SEQUENCE [LARGE SCALE GENOMIC DNA]</scope>
    <source>
        <strain evidence="1 2">CECT 9424</strain>
    </source>
</reference>
<evidence type="ECO:0000313" key="2">
    <source>
        <dbReference type="Proteomes" id="UP001589670"/>
    </source>
</evidence>
<dbReference type="RefSeq" id="WP_377070621.1">
    <property type="nucleotide sequence ID" value="NZ_JBHMEC010000026.1"/>
</dbReference>
<evidence type="ECO:0000313" key="1">
    <source>
        <dbReference type="EMBL" id="MFB9151052.1"/>
    </source>
</evidence>
<accession>A0ABV5I2Y1</accession>
<protein>
    <submittedName>
        <fullName evidence="1">DUF1150 family protein</fullName>
    </submittedName>
</protein>
<dbReference type="Pfam" id="PF06620">
    <property type="entry name" value="DUF1150"/>
    <property type="match status" value="1"/>
</dbReference>
<sequence>MDTKYDIDTDMDTGDGRPIVYVRPVKASDLPQEMRAKVGDHDTLYAVHSTAGERLALVADRRMAYFLARQNDMEPVAVH</sequence>
<dbReference type="InterPro" id="IPR009531">
    <property type="entry name" value="DUF1150"/>
</dbReference>
<gene>
    <name evidence="1" type="ORF">ACFFU4_14975</name>
</gene>
<dbReference type="EMBL" id="JBHMEC010000026">
    <property type="protein sequence ID" value="MFB9151052.1"/>
    <property type="molecule type" value="Genomic_DNA"/>
</dbReference>
<name>A0ABV5I2Y1_9RHOB</name>